<keyword evidence="2 6" id="KW-0645">Protease</keyword>
<dbReference type="FunFam" id="3.40.50.200:FF:000007">
    <property type="entry name" value="Subtilisin-like serine protease"/>
    <property type="match status" value="1"/>
</dbReference>
<dbReference type="PANTHER" id="PTHR43806">
    <property type="entry name" value="PEPTIDASE S8"/>
    <property type="match status" value="1"/>
</dbReference>
<dbReference type="PANTHER" id="PTHR43806:SF11">
    <property type="entry name" value="CEREVISIN-RELATED"/>
    <property type="match status" value="1"/>
</dbReference>
<evidence type="ECO:0000313" key="11">
    <source>
        <dbReference type="Proteomes" id="UP000475325"/>
    </source>
</evidence>
<accession>A0A7C8N0T1</accession>
<evidence type="ECO:0000256" key="7">
    <source>
        <dbReference type="SAM" id="SignalP"/>
    </source>
</evidence>
<comment type="caution">
    <text evidence="10">The sequence shown here is derived from an EMBL/GenBank/DDBJ whole genome shotgun (WGS) entry which is preliminary data.</text>
</comment>
<keyword evidence="4 6" id="KW-0378">Hydrolase</keyword>
<evidence type="ECO:0008006" key="12">
    <source>
        <dbReference type="Google" id="ProtNLM"/>
    </source>
</evidence>
<evidence type="ECO:0000256" key="4">
    <source>
        <dbReference type="ARBA" id="ARBA00022801"/>
    </source>
</evidence>
<feature type="active site" description="Charge relay system" evidence="6">
    <location>
        <position position="437"/>
    </location>
</feature>
<evidence type="ECO:0000313" key="10">
    <source>
        <dbReference type="EMBL" id="KAF3083856.1"/>
    </source>
</evidence>
<keyword evidence="3 7" id="KW-0732">Signal</keyword>
<evidence type="ECO:0000256" key="3">
    <source>
        <dbReference type="ARBA" id="ARBA00022729"/>
    </source>
</evidence>
<dbReference type="InterPro" id="IPR050131">
    <property type="entry name" value="Peptidase_S8_subtilisin-like"/>
</dbReference>
<dbReference type="Gene3D" id="3.40.50.200">
    <property type="entry name" value="Peptidase S8/S53 domain"/>
    <property type="match status" value="1"/>
</dbReference>
<evidence type="ECO:0000256" key="1">
    <source>
        <dbReference type="ARBA" id="ARBA00011073"/>
    </source>
</evidence>
<dbReference type="Pfam" id="PF05922">
    <property type="entry name" value="Inhibitor_I9"/>
    <property type="match status" value="1"/>
</dbReference>
<name>A0A7C8N0T1_ORBOL</name>
<dbReference type="PRINTS" id="PR00723">
    <property type="entry name" value="SUBTILISIN"/>
</dbReference>
<proteinExistence type="inferred from homology"/>
<dbReference type="GO" id="GO:0006508">
    <property type="term" value="P:proteolysis"/>
    <property type="evidence" value="ECO:0007669"/>
    <property type="project" value="UniProtKB-KW"/>
</dbReference>
<evidence type="ECO:0000259" key="9">
    <source>
        <dbReference type="Pfam" id="PF05922"/>
    </source>
</evidence>
<dbReference type="EMBL" id="WIQW01000103">
    <property type="protein sequence ID" value="KAF3083856.1"/>
    <property type="molecule type" value="Genomic_DNA"/>
</dbReference>
<comment type="similarity">
    <text evidence="1 6">Belongs to the peptidase S8 family.</text>
</comment>
<dbReference type="Pfam" id="PF00082">
    <property type="entry name" value="Peptidase_S8"/>
    <property type="match status" value="1"/>
</dbReference>
<dbReference type="InterPro" id="IPR023828">
    <property type="entry name" value="Peptidase_S8_Ser-AS"/>
</dbReference>
<dbReference type="InterPro" id="IPR010259">
    <property type="entry name" value="S8pro/Inhibitor_I9"/>
</dbReference>
<evidence type="ECO:0000256" key="2">
    <source>
        <dbReference type="ARBA" id="ARBA00022670"/>
    </source>
</evidence>
<dbReference type="InterPro" id="IPR034193">
    <property type="entry name" value="PCSK9_ProteinaseK-like"/>
</dbReference>
<dbReference type="PROSITE" id="PS00138">
    <property type="entry name" value="SUBTILASE_SER"/>
    <property type="match status" value="1"/>
</dbReference>
<reference evidence="10 11" key="1">
    <citation type="submission" date="2019-06" db="EMBL/GenBank/DDBJ databases">
        <authorList>
            <person name="Palmer J.M."/>
        </authorList>
    </citation>
    <scope>NUCLEOTIDE SEQUENCE [LARGE SCALE GENOMIC DNA]</scope>
    <source>
        <strain evidence="10 11">TWF102</strain>
    </source>
</reference>
<evidence type="ECO:0000256" key="6">
    <source>
        <dbReference type="PROSITE-ProRule" id="PRU01240"/>
    </source>
</evidence>
<feature type="signal peptide" evidence="7">
    <location>
        <begin position="1"/>
        <end position="20"/>
    </location>
</feature>
<gene>
    <name evidence="10" type="ORF">TWF102_000573</name>
</gene>
<dbReference type="GO" id="GO:0004252">
    <property type="term" value="F:serine-type endopeptidase activity"/>
    <property type="evidence" value="ECO:0007669"/>
    <property type="project" value="UniProtKB-UniRule"/>
</dbReference>
<feature type="chain" id="PRO_5028873428" description="Peptidase S8/S53 domain-containing protein" evidence="7">
    <location>
        <begin position="21"/>
        <end position="495"/>
    </location>
</feature>
<dbReference type="InterPro" id="IPR036852">
    <property type="entry name" value="Peptidase_S8/S53_dom_sf"/>
</dbReference>
<organism evidence="10 11">
    <name type="scientific">Orbilia oligospora</name>
    <name type="common">Nematode-trapping fungus</name>
    <name type="synonym">Arthrobotrys oligospora</name>
    <dbReference type="NCBI Taxonomy" id="2813651"/>
    <lineage>
        <taxon>Eukaryota</taxon>
        <taxon>Fungi</taxon>
        <taxon>Dikarya</taxon>
        <taxon>Ascomycota</taxon>
        <taxon>Pezizomycotina</taxon>
        <taxon>Orbiliomycetes</taxon>
        <taxon>Orbiliales</taxon>
        <taxon>Orbiliaceae</taxon>
        <taxon>Orbilia</taxon>
    </lineage>
</organism>
<feature type="active site" description="Charge relay system" evidence="6">
    <location>
        <position position="273"/>
    </location>
</feature>
<sequence>MKWQLISTSFILISLPATLAKPAVNRGNFRVKPRWHKSEVTLTASSKDSTPPTYGTLKADDDDPFNTYIVTMKQNEKRPWMEIFDEMGFNATEKKDNIYSSHANSKSGYQNHIRNFETDFGEKIEAFGHNMRAFTMNLRESEADGLSGLEEVAIIEKDSIARPAVIEEDEYEVLNVTVGKFEKRQQQGQSHIYTQRTAPWSLQRISSRNRVMTRGRKVTDMSYYYTYDSMAGFGVDVYVLDTGTNVEHTDFAGRAKREFNAFPGDDGKDARGHGTHTAGTVGSIHYGVAKNANVLAMKVINNAGVGPSSAMVQAFDHAIRRHNERRRDPNFKGSVISMSLSGKGTAESLKNIMRTATQAGIHVSIAAGNTKEDACTVWPGRYSREIPIITVGASDINDQRAGFSNFGPCVNIHAPGVAIMSTYNKGPTSITSMQGTSMACPAVSGIIADEMVKNPRLRFNPIAMKRHLIAMSAGVAVRGANDGRGLANNGFYGAA</sequence>
<dbReference type="PROSITE" id="PS51892">
    <property type="entry name" value="SUBTILASE"/>
    <property type="match status" value="1"/>
</dbReference>
<evidence type="ECO:0000259" key="8">
    <source>
        <dbReference type="Pfam" id="PF00082"/>
    </source>
</evidence>
<dbReference type="AlphaFoldDB" id="A0A7C8N0T1"/>
<dbReference type="SUPFAM" id="SSF52743">
    <property type="entry name" value="Subtilisin-like"/>
    <property type="match status" value="1"/>
</dbReference>
<dbReference type="CDD" id="cd04077">
    <property type="entry name" value="Peptidases_S8_PCSK9_ProteinaseK_like"/>
    <property type="match status" value="1"/>
</dbReference>
<feature type="active site" description="Charge relay system" evidence="6">
    <location>
        <position position="241"/>
    </location>
</feature>
<dbReference type="InterPro" id="IPR015500">
    <property type="entry name" value="Peptidase_S8_subtilisin-rel"/>
</dbReference>
<evidence type="ECO:0000256" key="5">
    <source>
        <dbReference type="ARBA" id="ARBA00022825"/>
    </source>
</evidence>
<keyword evidence="5 6" id="KW-0720">Serine protease</keyword>
<dbReference type="Proteomes" id="UP000475325">
    <property type="component" value="Unassembled WGS sequence"/>
</dbReference>
<protein>
    <recommendedName>
        <fullName evidence="12">Peptidase S8/S53 domain-containing protein</fullName>
    </recommendedName>
</protein>
<feature type="domain" description="Inhibitor I9" evidence="9">
    <location>
        <begin position="67"/>
        <end position="160"/>
    </location>
</feature>
<dbReference type="InterPro" id="IPR000209">
    <property type="entry name" value="Peptidase_S8/S53_dom"/>
</dbReference>
<feature type="domain" description="Peptidase S8/S53" evidence="8">
    <location>
        <begin position="234"/>
        <end position="472"/>
    </location>
</feature>